<keyword evidence="10 11" id="KW-0998">Cell outer membrane</keyword>
<evidence type="ECO:0000256" key="7">
    <source>
        <dbReference type="ARBA" id="ARBA00023065"/>
    </source>
</evidence>
<dbReference type="KEGG" id="amx:AM2010_1240"/>
<dbReference type="InterPro" id="IPR036942">
    <property type="entry name" value="Beta-barrel_TonB_sf"/>
</dbReference>
<evidence type="ECO:0000256" key="6">
    <source>
        <dbReference type="ARBA" id="ARBA00023004"/>
    </source>
</evidence>
<feature type="domain" description="TonB-dependent receptor plug" evidence="15">
    <location>
        <begin position="57"/>
        <end position="168"/>
    </location>
</feature>
<evidence type="ECO:0000256" key="10">
    <source>
        <dbReference type="ARBA" id="ARBA00023237"/>
    </source>
</evidence>
<dbReference type="EMBL" id="CP011805">
    <property type="protein sequence ID" value="AKM07314.1"/>
    <property type="molecule type" value="Genomic_DNA"/>
</dbReference>
<dbReference type="PATRIC" id="fig|543877.4.peg.1258"/>
<keyword evidence="17" id="KW-1185">Reference proteome</keyword>
<gene>
    <name evidence="16" type="ORF">AM2010_1240</name>
</gene>
<evidence type="ECO:0000256" key="8">
    <source>
        <dbReference type="ARBA" id="ARBA00023077"/>
    </source>
</evidence>
<evidence type="ECO:0000259" key="14">
    <source>
        <dbReference type="Pfam" id="PF00593"/>
    </source>
</evidence>
<keyword evidence="16" id="KW-0675">Receptor</keyword>
<evidence type="ECO:0000313" key="17">
    <source>
        <dbReference type="Proteomes" id="UP000037643"/>
    </source>
</evidence>
<evidence type="ECO:0000256" key="12">
    <source>
        <dbReference type="RuleBase" id="RU003357"/>
    </source>
</evidence>
<evidence type="ECO:0000256" key="2">
    <source>
        <dbReference type="ARBA" id="ARBA00022448"/>
    </source>
</evidence>
<comment type="subcellular location">
    <subcellularLocation>
        <location evidence="1 11">Cell outer membrane</location>
        <topology evidence="1 11">Multi-pass membrane protein</topology>
    </subcellularLocation>
</comment>
<dbReference type="GO" id="GO:0006826">
    <property type="term" value="P:iron ion transport"/>
    <property type="evidence" value="ECO:0007669"/>
    <property type="project" value="UniProtKB-KW"/>
</dbReference>
<dbReference type="PROSITE" id="PS52016">
    <property type="entry name" value="TONB_DEPENDENT_REC_3"/>
    <property type="match status" value="1"/>
</dbReference>
<dbReference type="InterPro" id="IPR012910">
    <property type="entry name" value="Plug_dom"/>
</dbReference>
<dbReference type="InterPro" id="IPR039426">
    <property type="entry name" value="TonB-dep_rcpt-like"/>
</dbReference>
<keyword evidence="6" id="KW-0408">Iron</keyword>
<keyword evidence="4" id="KW-0410">Iron transport</keyword>
<dbReference type="Proteomes" id="UP000037643">
    <property type="component" value="Chromosome"/>
</dbReference>
<accession>A0A0G3X9M2</accession>
<dbReference type="PANTHER" id="PTHR32552">
    <property type="entry name" value="FERRICHROME IRON RECEPTOR-RELATED"/>
    <property type="match status" value="1"/>
</dbReference>
<dbReference type="Pfam" id="PF07715">
    <property type="entry name" value="Plug"/>
    <property type="match status" value="1"/>
</dbReference>
<evidence type="ECO:0000313" key="16">
    <source>
        <dbReference type="EMBL" id="AKM07314.1"/>
    </source>
</evidence>
<evidence type="ECO:0000259" key="15">
    <source>
        <dbReference type="Pfam" id="PF07715"/>
    </source>
</evidence>
<comment type="similarity">
    <text evidence="11 12">Belongs to the TonB-dependent receptor family.</text>
</comment>
<organism evidence="16 17">
    <name type="scientific">Pelagerythrobacter marensis</name>
    <dbReference type="NCBI Taxonomy" id="543877"/>
    <lineage>
        <taxon>Bacteria</taxon>
        <taxon>Pseudomonadati</taxon>
        <taxon>Pseudomonadota</taxon>
        <taxon>Alphaproteobacteria</taxon>
        <taxon>Sphingomonadales</taxon>
        <taxon>Erythrobacteraceae</taxon>
        <taxon>Pelagerythrobacter</taxon>
    </lineage>
</organism>
<feature type="signal peptide" evidence="13">
    <location>
        <begin position="1"/>
        <end position="27"/>
    </location>
</feature>
<sequence precursor="true">MAFSPVGAATACGVSLMALTAATTVHAQSGQEDAAESAANASRPEIIVTATKRNESLREIAGSVSAVTAEEFQELNAQDLSDYITRVPGVVFNNYQPGVSEVVIRGVASTTYHEANQATTGYYLNEVPLIEPGFPLVIPDVDTFDLERVEVLRGPQGTLFGSSSLGGAINYVARQADTTRLEAGFEGILSSTRRAGEASYGIKGMVNVPIVRDRLAVRLVALERYDAGYLDNVGTGVDGSNDLRVRGLRGSLAWTPTDTTTVSILSMYQEYDLDDQTYVVFNDDPETFERNTNVPEYQKTDFQLHSLRLEQDLGFATLSALGSYVRKESDLAFDDSIFVGIDPRTGTPQLSGSTGKSETKYGELRLTSIDGGAFEWLVGANYTKLDAEGTGFAYIEGIGDYIDANPGEFGGQPSSEIAPDDFIQRTVDSNEVQEIALFGEASYTFADVLKLTAGGRVFEYRSSPRLQYLPNADLIPPFDYQPGEKKESGFIPKVSLTYTPNDTLMVYALYSEGFRIGGTNVYAAASGAPLNFDSDSTANYEIGLRITGAQERVTIDLTAYHMDWKNIQVRLFTPVDFDAYTTNGGGADIDGIEAAINVRPVDFINLSTSVSYNDARLSQMLPDSFAPGGGYAAGTRLPGAAELTVANQIEFDFSDAPMRPRIAFAHRYLSEAPVAFGNTLEKGDYHIIDLNASAEVAQGLELGVFVKNLTDTYGVLNAPFGFAGSVTRPRTIGASLRFNFD</sequence>
<evidence type="ECO:0000256" key="4">
    <source>
        <dbReference type="ARBA" id="ARBA00022496"/>
    </source>
</evidence>
<dbReference type="PANTHER" id="PTHR32552:SF81">
    <property type="entry name" value="TONB-DEPENDENT OUTER MEMBRANE RECEPTOR"/>
    <property type="match status" value="1"/>
</dbReference>
<keyword evidence="3 11" id="KW-1134">Transmembrane beta strand</keyword>
<keyword evidence="8 12" id="KW-0798">TonB box</keyword>
<reference evidence="16 17" key="1">
    <citation type="submission" date="2015-06" db="EMBL/GenBank/DDBJ databases">
        <authorList>
            <person name="Kim K.M."/>
        </authorList>
    </citation>
    <scope>NUCLEOTIDE SEQUENCE [LARGE SCALE GENOMIC DNA]</scope>
    <source>
        <strain evidence="16 17">KCTC 22370</strain>
    </source>
</reference>
<keyword evidence="5 11" id="KW-0812">Transmembrane</keyword>
<dbReference type="SUPFAM" id="SSF56935">
    <property type="entry name" value="Porins"/>
    <property type="match status" value="1"/>
</dbReference>
<evidence type="ECO:0000256" key="11">
    <source>
        <dbReference type="PROSITE-ProRule" id="PRU01360"/>
    </source>
</evidence>
<dbReference type="Gene3D" id="2.40.170.20">
    <property type="entry name" value="TonB-dependent receptor, beta-barrel domain"/>
    <property type="match status" value="1"/>
</dbReference>
<dbReference type="STRING" id="543877.AM2010_1240"/>
<evidence type="ECO:0000256" key="13">
    <source>
        <dbReference type="SAM" id="SignalP"/>
    </source>
</evidence>
<feature type="chain" id="PRO_5002562583" evidence="13">
    <location>
        <begin position="28"/>
        <end position="741"/>
    </location>
</feature>
<evidence type="ECO:0000256" key="5">
    <source>
        <dbReference type="ARBA" id="ARBA00022692"/>
    </source>
</evidence>
<proteinExistence type="inferred from homology"/>
<evidence type="ECO:0000256" key="9">
    <source>
        <dbReference type="ARBA" id="ARBA00023136"/>
    </source>
</evidence>
<feature type="domain" description="TonB-dependent receptor-like beta-barrel" evidence="14">
    <location>
        <begin position="256"/>
        <end position="709"/>
    </location>
</feature>
<dbReference type="InterPro" id="IPR000531">
    <property type="entry name" value="Beta-barrel_TonB"/>
</dbReference>
<dbReference type="AlphaFoldDB" id="A0A0G3X9M2"/>
<dbReference type="GO" id="GO:0009279">
    <property type="term" value="C:cell outer membrane"/>
    <property type="evidence" value="ECO:0007669"/>
    <property type="project" value="UniProtKB-SubCell"/>
</dbReference>
<protein>
    <submittedName>
        <fullName evidence="16">TonB-dependent receptor</fullName>
    </submittedName>
</protein>
<dbReference type="CDD" id="cd01347">
    <property type="entry name" value="ligand_gated_channel"/>
    <property type="match status" value="1"/>
</dbReference>
<keyword evidence="2 11" id="KW-0813">Transport</keyword>
<keyword evidence="13" id="KW-0732">Signal</keyword>
<keyword evidence="9 11" id="KW-0472">Membrane</keyword>
<evidence type="ECO:0000256" key="3">
    <source>
        <dbReference type="ARBA" id="ARBA00022452"/>
    </source>
</evidence>
<name>A0A0G3X9M2_9SPHN</name>
<keyword evidence="7" id="KW-0406">Ion transport</keyword>
<dbReference type="Pfam" id="PF00593">
    <property type="entry name" value="TonB_dep_Rec_b-barrel"/>
    <property type="match status" value="1"/>
</dbReference>
<evidence type="ECO:0000256" key="1">
    <source>
        <dbReference type="ARBA" id="ARBA00004571"/>
    </source>
</evidence>